<evidence type="ECO:0000313" key="3">
    <source>
        <dbReference type="EMBL" id="PIO33787.1"/>
    </source>
</evidence>
<organism evidence="3 4">
    <name type="scientific">Aquarana catesbeiana</name>
    <name type="common">American bullfrog</name>
    <name type="synonym">Rana catesbeiana</name>
    <dbReference type="NCBI Taxonomy" id="8400"/>
    <lineage>
        <taxon>Eukaryota</taxon>
        <taxon>Metazoa</taxon>
        <taxon>Chordata</taxon>
        <taxon>Craniata</taxon>
        <taxon>Vertebrata</taxon>
        <taxon>Euteleostomi</taxon>
        <taxon>Amphibia</taxon>
        <taxon>Batrachia</taxon>
        <taxon>Anura</taxon>
        <taxon>Neobatrachia</taxon>
        <taxon>Ranoidea</taxon>
        <taxon>Ranidae</taxon>
        <taxon>Aquarana</taxon>
    </lineage>
</organism>
<feature type="chain" id="PRO_5013688343" description="Transmembrane protein 213" evidence="2">
    <location>
        <begin position="22"/>
        <end position="90"/>
    </location>
</feature>
<evidence type="ECO:0000256" key="2">
    <source>
        <dbReference type="SAM" id="SignalP"/>
    </source>
</evidence>
<dbReference type="PANTHER" id="PTHR36293">
    <property type="entry name" value="TRANSMEMBRANE PROTEIN 213"/>
    <property type="match status" value="1"/>
</dbReference>
<dbReference type="Pfam" id="PF15192">
    <property type="entry name" value="TMEM213"/>
    <property type="match status" value="1"/>
</dbReference>
<feature type="signal peptide" evidence="2">
    <location>
        <begin position="1"/>
        <end position="21"/>
    </location>
</feature>
<sequence>MERGLCVCLLLLLFYIQQCHSASNGTVVSLLQCPDTDICDVASLCCVSGMDSYGWIAATIGWALWFFTLILLCICKVMDLRPDEPKYLQA</sequence>
<name>A0A2G9S0U2_AQUCT</name>
<keyword evidence="1" id="KW-0472">Membrane</keyword>
<dbReference type="OrthoDB" id="9949160at2759"/>
<dbReference type="PANTHER" id="PTHR36293:SF1">
    <property type="entry name" value="TRANSMEMBRANE PROTEIN 213"/>
    <property type="match status" value="1"/>
</dbReference>
<keyword evidence="1" id="KW-1133">Transmembrane helix</keyword>
<dbReference type="AlphaFoldDB" id="A0A2G9S0U2"/>
<keyword evidence="2" id="KW-0732">Signal</keyword>
<evidence type="ECO:0000256" key="1">
    <source>
        <dbReference type="SAM" id="Phobius"/>
    </source>
</evidence>
<accession>A0A2G9S0U2</accession>
<dbReference type="Proteomes" id="UP000228934">
    <property type="component" value="Unassembled WGS sequence"/>
</dbReference>
<reference evidence="4" key="1">
    <citation type="journal article" date="2017" name="Nat. Commun.">
        <title>The North American bullfrog draft genome provides insight into hormonal regulation of long noncoding RNA.</title>
        <authorList>
            <person name="Hammond S.A."/>
            <person name="Warren R.L."/>
            <person name="Vandervalk B.P."/>
            <person name="Kucuk E."/>
            <person name="Khan H."/>
            <person name="Gibb E.A."/>
            <person name="Pandoh P."/>
            <person name="Kirk H."/>
            <person name="Zhao Y."/>
            <person name="Jones M."/>
            <person name="Mungall A.J."/>
            <person name="Coope R."/>
            <person name="Pleasance S."/>
            <person name="Moore R.A."/>
            <person name="Holt R.A."/>
            <person name="Round J.M."/>
            <person name="Ohora S."/>
            <person name="Walle B.V."/>
            <person name="Veldhoen N."/>
            <person name="Helbing C.C."/>
            <person name="Birol I."/>
        </authorList>
    </citation>
    <scope>NUCLEOTIDE SEQUENCE [LARGE SCALE GENOMIC DNA]</scope>
</reference>
<gene>
    <name evidence="3" type="ORF">AB205_0190570</name>
</gene>
<keyword evidence="4" id="KW-1185">Reference proteome</keyword>
<feature type="transmembrane region" description="Helical" evidence="1">
    <location>
        <begin position="53"/>
        <end position="74"/>
    </location>
</feature>
<keyword evidence="1" id="KW-0812">Transmembrane</keyword>
<protein>
    <recommendedName>
        <fullName evidence="5">Transmembrane protein 213</fullName>
    </recommendedName>
</protein>
<evidence type="ECO:0000313" key="4">
    <source>
        <dbReference type="Proteomes" id="UP000228934"/>
    </source>
</evidence>
<dbReference type="EMBL" id="KV927620">
    <property type="protein sequence ID" value="PIO33787.1"/>
    <property type="molecule type" value="Genomic_DNA"/>
</dbReference>
<dbReference type="InterPro" id="IPR028121">
    <property type="entry name" value="TMEM213"/>
</dbReference>
<evidence type="ECO:0008006" key="5">
    <source>
        <dbReference type="Google" id="ProtNLM"/>
    </source>
</evidence>
<proteinExistence type="predicted"/>